<feature type="transmembrane region" description="Helical" evidence="9">
    <location>
        <begin position="284"/>
        <end position="305"/>
    </location>
</feature>
<dbReference type="Proteomes" id="UP000593567">
    <property type="component" value="Unassembled WGS sequence"/>
</dbReference>
<dbReference type="CDD" id="cd00637">
    <property type="entry name" value="7tm_classA_rhodopsin-like"/>
    <property type="match status" value="1"/>
</dbReference>
<feature type="transmembrane region" description="Helical" evidence="9">
    <location>
        <begin position="207"/>
        <end position="228"/>
    </location>
</feature>
<dbReference type="Gene3D" id="1.20.1070.10">
    <property type="entry name" value="Rhodopsin 7-helix transmembrane proteins"/>
    <property type="match status" value="1"/>
</dbReference>
<dbReference type="GO" id="GO:0004930">
    <property type="term" value="F:G protein-coupled receptor activity"/>
    <property type="evidence" value="ECO:0007669"/>
    <property type="project" value="UniProtKB-KW"/>
</dbReference>
<gene>
    <name evidence="11" type="ORF">EB796_007358</name>
</gene>
<evidence type="ECO:0000256" key="1">
    <source>
        <dbReference type="ARBA" id="ARBA00004651"/>
    </source>
</evidence>
<evidence type="ECO:0000256" key="9">
    <source>
        <dbReference type="SAM" id="Phobius"/>
    </source>
</evidence>
<dbReference type="AlphaFoldDB" id="A0A7J7K7Z8"/>
<accession>A0A7J7K7Z8</accession>
<feature type="transmembrane region" description="Helical" evidence="9">
    <location>
        <begin position="51"/>
        <end position="70"/>
    </location>
</feature>
<keyword evidence="6 9" id="KW-0472">Membrane</keyword>
<keyword evidence="8" id="KW-0807">Transducer</keyword>
<keyword evidence="5" id="KW-0297">G-protein coupled receptor</keyword>
<evidence type="ECO:0000313" key="12">
    <source>
        <dbReference type="Proteomes" id="UP000593567"/>
    </source>
</evidence>
<dbReference type="SUPFAM" id="SSF81321">
    <property type="entry name" value="Family A G protein-coupled receptor-like"/>
    <property type="match status" value="1"/>
</dbReference>
<feature type="transmembrane region" description="Helical" evidence="9">
    <location>
        <begin position="82"/>
        <end position="101"/>
    </location>
</feature>
<reference evidence="11" key="1">
    <citation type="submission" date="2020-06" db="EMBL/GenBank/DDBJ databases">
        <title>Draft genome of Bugula neritina, a colonial animal packing powerful symbionts and potential medicines.</title>
        <authorList>
            <person name="Rayko M."/>
        </authorList>
    </citation>
    <scope>NUCLEOTIDE SEQUENCE [LARGE SCALE GENOMIC DNA]</scope>
    <source>
        <strain evidence="11">Kwan_BN1</strain>
    </source>
</reference>
<name>A0A7J7K7Z8_BUGNE</name>
<sequence>MDNTTIDSVSTGNISTGSISTGSISFGTFSNSSLPICKGFSNICTRPEYEYTLISINILSLVINILHLVVLNRHKTLKGTAYLSLLQCICVLDILSAIAYVVRVQCFLHVIFAKAPVWCGLLTQTLSNTVTHYRYTMLAVGCAERYVAVCHPFQYKGNAFTRHLKLWSCLLVIPILGLFAMREILSRNRVCIHPVVGMITSSLLNDIVFISIILVPSFIASGLLLLIFKELRNMKSRRQAQIDEGLESASRYICVIFVAFMVCLIPVAGSFFTKMFSRRPTEYTALFVTFFNSLYGIVNTLVYGWMHKNYRAILFDLLRCRKE</sequence>
<dbReference type="PANTHER" id="PTHR24249:SF411">
    <property type="entry name" value="G-PROTEIN COUPLED RECEPTORS FAMILY 1 PROFILE DOMAIN-CONTAINING PROTEIN"/>
    <property type="match status" value="1"/>
</dbReference>
<keyword evidence="4 9" id="KW-1133">Transmembrane helix</keyword>
<evidence type="ECO:0000313" key="11">
    <source>
        <dbReference type="EMBL" id="KAF6034343.1"/>
    </source>
</evidence>
<organism evidence="11 12">
    <name type="scientific">Bugula neritina</name>
    <name type="common">Brown bryozoan</name>
    <name type="synonym">Sertularia neritina</name>
    <dbReference type="NCBI Taxonomy" id="10212"/>
    <lineage>
        <taxon>Eukaryota</taxon>
        <taxon>Metazoa</taxon>
        <taxon>Spiralia</taxon>
        <taxon>Lophotrochozoa</taxon>
        <taxon>Bryozoa</taxon>
        <taxon>Gymnolaemata</taxon>
        <taxon>Cheilostomatida</taxon>
        <taxon>Flustrina</taxon>
        <taxon>Buguloidea</taxon>
        <taxon>Bugulidae</taxon>
        <taxon>Bugula</taxon>
    </lineage>
</organism>
<comment type="caution">
    <text evidence="11">The sequence shown here is derived from an EMBL/GenBank/DDBJ whole genome shotgun (WGS) entry which is preliminary data.</text>
</comment>
<keyword evidence="3 9" id="KW-0812">Transmembrane</keyword>
<evidence type="ECO:0000256" key="7">
    <source>
        <dbReference type="ARBA" id="ARBA00023170"/>
    </source>
</evidence>
<dbReference type="InterPro" id="IPR017452">
    <property type="entry name" value="GPCR_Rhodpsn_7TM"/>
</dbReference>
<dbReference type="InterPro" id="IPR050569">
    <property type="entry name" value="TAAR"/>
</dbReference>
<evidence type="ECO:0000256" key="2">
    <source>
        <dbReference type="ARBA" id="ARBA00022475"/>
    </source>
</evidence>
<evidence type="ECO:0000256" key="3">
    <source>
        <dbReference type="ARBA" id="ARBA00022692"/>
    </source>
</evidence>
<dbReference type="PANTHER" id="PTHR24249">
    <property type="entry name" value="HISTAMINE RECEPTOR-RELATED G-PROTEIN COUPLED RECEPTOR"/>
    <property type="match status" value="1"/>
</dbReference>
<keyword evidence="2" id="KW-1003">Cell membrane</keyword>
<dbReference type="PROSITE" id="PS50262">
    <property type="entry name" value="G_PROTEIN_RECEP_F1_2"/>
    <property type="match status" value="1"/>
</dbReference>
<evidence type="ECO:0000256" key="6">
    <source>
        <dbReference type="ARBA" id="ARBA00023136"/>
    </source>
</evidence>
<evidence type="ECO:0000256" key="8">
    <source>
        <dbReference type="ARBA" id="ARBA00023224"/>
    </source>
</evidence>
<feature type="transmembrane region" description="Helical" evidence="9">
    <location>
        <begin position="249"/>
        <end position="272"/>
    </location>
</feature>
<dbReference type="GO" id="GO:0005886">
    <property type="term" value="C:plasma membrane"/>
    <property type="evidence" value="ECO:0007669"/>
    <property type="project" value="UniProtKB-SubCell"/>
</dbReference>
<comment type="subcellular location">
    <subcellularLocation>
        <location evidence="1">Cell membrane</location>
        <topology evidence="1">Multi-pass membrane protein</topology>
    </subcellularLocation>
</comment>
<protein>
    <recommendedName>
        <fullName evidence="10">G-protein coupled receptors family 1 profile domain-containing protein</fullName>
    </recommendedName>
</protein>
<evidence type="ECO:0000256" key="4">
    <source>
        <dbReference type="ARBA" id="ARBA00022989"/>
    </source>
</evidence>
<evidence type="ECO:0000256" key="5">
    <source>
        <dbReference type="ARBA" id="ARBA00023040"/>
    </source>
</evidence>
<proteinExistence type="predicted"/>
<keyword evidence="12" id="KW-1185">Reference proteome</keyword>
<feature type="transmembrane region" description="Helical" evidence="9">
    <location>
        <begin position="164"/>
        <end position="181"/>
    </location>
</feature>
<dbReference type="EMBL" id="VXIV02001100">
    <property type="protein sequence ID" value="KAF6034343.1"/>
    <property type="molecule type" value="Genomic_DNA"/>
</dbReference>
<keyword evidence="7" id="KW-0675">Receptor</keyword>
<evidence type="ECO:0000259" key="10">
    <source>
        <dbReference type="PROSITE" id="PS50262"/>
    </source>
</evidence>
<feature type="domain" description="G-protein coupled receptors family 1 profile" evidence="10">
    <location>
        <begin position="63"/>
        <end position="303"/>
    </location>
</feature>